<dbReference type="EMBL" id="BARS01021390">
    <property type="protein sequence ID" value="GAG03069.1"/>
    <property type="molecule type" value="Genomic_DNA"/>
</dbReference>
<organism evidence="1">
    <name type="scientific">marine sediment metagenome</name>
    <dbReference type="NCBI Taxonomy" id="412755"/>
    <lineage>
        <taxon>unclassified sequences</taxon>
        <taxon>metagenomes</taxon>
        <taxon>ecological metagenomes</taxon>
    </lineage>
</organism>
<comment type="caution">
    <text evidence="1">The sequence shown here is derived from an EMBL/GenBank/DDBJ whole genome shotgun (WGS) entry which is preliminary data.</text>
</comment>
<gene>
    <name evidence="1" type="ORF">S01H1_34363</name>
</gene>
<sequence length="72" mass="8359">MRELAFPLYVTVGTIAETHRQLLYRPHLGHTHARRFLESIYEGSVNILRPTKQDEQQATVYIDTCKDQTITS</sequence>
<name>X0UB94_9ZZZZ</name>
<proteinExistence type="predicted"/>
<accession>X0UB94</accession>
<dbReference type="AlphaFoldDB" id="X0UB94"/>
<reference evidence="1" key="1">
    <citation type="journal article" date="2014" name="Front. Microbiol.">
        <title>High frequency of phylogenetically diverse reductive dehalogenase-homologous genes in deep subseafloor sedimentary metagenomes.</title>
        <authorList>
            <person name="Kawai M."/>
            <person name="Futagami T."/>
            <person name="Toyoda A."/>
            <person name="Takaki Y."/>
            <person name="Nishi S."/>
            <person name="Hori S."/>
            <person name="Arai W."/>
            <person name="Tsubouchi T."/>
            <person name="Morono Y."/>
            <person name="Uchiyama I."/>
            <person name="Ito T."/>
            <person name="Fujiyama A."/>
            <person name="Inagaki F."/>
            <person name="Takami H."/>
        </authorList>
    </citation>
    <scope>NUCLEOTIDE SEQUENCE</scope>
    <source>
        <strain evidence="1">Expedition CK06-06</strain>
    </source>
</reference>
<protein>
    <submittedName>
        <fullName evidence="1">Uncharacterized protein</fullName>
    </submittedName>
</protein>
<feature type="non-terminal residue" evidence="1">
    <location>
        <position position="72"/>
    </location>
</feature>
<evidence type="ECO:0000313" key="1">
    <source>
        <dbReference type="EMBL" id="GAG03069.1"/>
    </source>
</evidence>